<proteinExistence type="predicted"/>
<sequence length="57" mass="6602">MLRRDIEYVLTWNAAEHSWEARPIRRDGEWIIRLDPDADQVDAPPGLVDPTATGDDW</sequence>
<name>A0A2P8E175_9ACTN</name>
<keyword evidence="2" id="KW-1185">Reference proteome</keyword>
<dbReference type="EMBL" id="PYGE01000008">
    <property type="protein sequence ID" value="PSL03215.1"/>
    <property type="molecule type" value="Genomic_DNA"/>
</dbReference>
<dbReference type="AlphaFoldDB" id="A0A2P8E175"/>
<reference evidence="1 2" key="1">
    <citation type="submission" date="2018-03" db="EMBL/GenBank/DDBJ databases">
        <title>Genomic Encyclopedia of Archaeal and Bacterial Type Strains, Phase II (KMG-II): from individual species to whole genera.</title>
        <authorList>
            <person name="Goeker M."/>
        </authorList>
    </citation>
    <scope>NUCLEOTIDE SEQUENCE [LARGE SCALE GENOMIC DNA]</scope>
    <source>
        <strain evidence="1 2">DSM 45211</strain>
    </source>
</reference>
<gene>
    <name evidence="1" type="ORF">CLV30_108127</name>
</gene>
<protein>
    <submittedName>
        <fullName evidence="1">Uncharacterized protein</fullName>
    </submittedName>
</protein>
<evidence type="ECO:0000313" key="2">
    <source>
        <dbReference type="Proteomes" id="UP000243528"/>
    </source>
</evidence>
<organism evidence="1 2">
    <name type="scientific">Haloactinopolyspora alba</name>
    <dbReference type="NCBI Taxonomy" id="648780"/>
    <lineage>
        <taxon>Bacteria</taxon>
        <taxon>Bacillati</taxon>
        <taxon>Actinomycetota</taxon>
        <taxon>Actinomycetes</taxon>
        <taxon>Jiangellales</taxon>
        <taxon>Jiangellaceae</taxon>
        <taxon>Haloactinopolyspora</taxon>
    </lineage>
</organism>
<dbReference type="Proteomes" id="UP000243528">
    <property type="component" value="Unassembled WGS sequence"/>
</dbReference>
<dbReference type="RefSeq" id="WP_165358545.1">
    <property type="nucleotide sequence ID" value="NZ_ML142902.1"/>
</dbReference>
<comment type="caution">
    <text evidence="1">The sequence shown here is derived from an EMBL/GenBank/DDBJ whole genome shotgun (WGS) entry which is preliminary data.</text>
</comment>
<accession>A0A2P8E175</accession>
<evidence type="ECO:0000313" key="1">
    <source>
        <dbReference type="EMBL" id="PSL03215.1"/>
    </source>
</evidence>